<dbReference type="AlphaFoldDB" id="W9DZR0"/>
<protein>
    <submittedName>
        <fullName evidence="1">Uncharacterized protein</fullName>
    </submittedName>
</protein>
<comment type="caution">
    <text evidence="1">The sequence shown here is derived from an EMBL/GenBank/DDBJ whole genome shotgun (WGS) entry which is preliminary data.</text>
</comment>
<dbReference type="EMBL" id="AZAN01000001">
    <property type="protein sequence ID" value="ETA71080.1"/>
    <property type="molecule type" value="Genomic_DNA"/>
</dbReference>
<dbReference type="RefSeq" id="WP_034260397.1">
    <property type="nucleotide sequence ID" value="NZ_KI632511.1"/>
</dbReference>
<evidence type="ECO:0000313" key="1">
    <source>
        <dbReference type="EMBL" id="ETA71080.1"/>
    </source>
</evidence>
<dbReference type="Proteomes" id="UP000019485">
    <property type="component" value="Unassembled WGS sequence"/>
</dbReference>
<gene>
    <name evidence="1" type="ORF">ActroDRAFT_0102</name>
</gene>
<dbReference type="HOGENOM" id="CLU_2766615_0_0_11"/>
<organism evidence="1 2">
    <name type="scientific">Actinospica robiniae DSM 44927</name>
    <dbReference type="NCBI Taxonomy" id="479430"/>
    <lineage>
        <taxon>Bacteria</taxon>
        <taxon>Bacillati</taxon>
        <taxon>Actinomycetota</taxon>
        <taxon>Actinomycetes</taxon>
        <taxon>Catenulisporales</taxon>
        <taxon>Actinospicaceae</taxon>
        <taxon>Actinospica</taxon>
    </lineage>
</organism>
<keyword evidence="2" id="KW-1185">Reference proteome</keyword>
<accession>W9DZR0</accession>
<name>W9DZR0_9ACTN</name>
<proteinExistence type="predicted"/>
<reference evidence="1 2" key="1">
    <citation type="submission" date="2013-08" db="EMBL/GenBank/DDBJ databases">
        <authorList>
            <consortium name="DOE Joint Genome Institute"/>
            <person name="Eisen J."/>
            <person name="Huntemann M."/>
            <person name="Han J."/>
            <person name="Chen A."/>
            <person name="Kyrpides N."/>
            <person name="Mavromatis K."/>
            <person name="Markowitz V."/>
            <person name="Palaniappan K."/>
            <person name="Ivanova N."/>
            <person name="Schaumberg A."/>
            <person name="Pati A."/>
            <person name="Liolios K."/>
            <person name="Nordberg H.P."/>
            <person name="Cantor M.N."/>
            <person name="Hua S.X."/>
            <person name="Woyke T."/>
        </authorList>
    </citation>
    <scope>NUCLEOTIDE SEQUENCE [LARGE SCALE GENOMIC DNA]</scope>
    <source>
        <strain evidence="1 2">DSM 44927</strain>
    </source>
</reference>
<evidence type="ECO:0000313" key="2">
    <source>
        <dbReference type="Proteomes" id="UP000019485"/>
    </source>
</evidence>
<sequence length="69" mass="7246">MTTAMRSFGDRMLGALLGKEVAAAVYCPHSGPTCATSCYSHGVTGCEYICETDCYAAAVLCWTHSACSN</sequence>